<proteinExistence type="predicted"/>
<dbReference type="EMBL" id="DYWC01000028">
    <property type="protein sequence ID" value="HJF85985.1"/>
    <property type="molecule type" value="Genomic_DNA"/>
</dbReference>
<feature type="compositionally biased region" description="Basic and acidic residues" evidence="1">
    <location>
        <begin position="70"/>
        <end position="93"/>
    </location>
</feature>
<evidence type="ECO:0000256" key="1">
    <source>
        <dbReference type="SAM" id="MobiDB-lite"/>
    </source>
</evidence>
<keyword evidence="2" id="KW-0472">Membrane</keyword>
<keyword evidence="2" id="KW-0812">Transmembrane</keyword>
<gene>
    <name evidence="3" type="ORF">K8V88_00955</name>
</gene>
<sequence>MFGQHVENKVDVKQRTFGSVQKDLYKSSPDLSSRSFDWRDYEWWIAGGVGLVIFFIFAWWMMSPGRAVEKEPSPTEFETQRTFDNESSSRDQVKAVPHNRILSDGFH</sequence>
<name>A0A921HP81_9LACO</name>
<organism evidence="3 4">
    <name type="scientific">Companilactobacillus farciminis</name>
    <dbReference type="NCBI Taxonomy" id="1612"/>
    <lineage>
        <taxon>Bacteria</taxon>
        <taxon>Bacillati</taxon>
        <taxon>Bacillota</taxon>
        <taxon>Bacilli</taxon>
        <taxon>Lactobacillales</taxon>
        <taxon>Lactobacillaceae</taxon>
        <taxon>Companilactobacillus</taxon>
    </lineage>
</organism>
<reference evidence="3" key="1">
    <citation type="journal article" date="2021" name="PeerJ">
        <title>Extensive microbial diversity within the chicken gut microbiome revealed by metagenomics and culture.</title>
        <authorList>
            <person name="Gilroy R."/>
            <person name="Ravi A."/>
            <person name="Getino M."/>
            <person name="Pursley I."/>
            <person name="Horton D.L."/>
            <person name="Alikhan N.F."/>
            <person name="Baker D."/>
            <person name="Gharbi K."/>
            <person name="Hall N."/>
            <person name="Watson M."/>
            <person name="Adriaenssens E.M."/>
            <person name="Foster-Nyarko E."/>
            <person name="Jarju S."/>
            <person name="Secka A."/>
            <person name="Antonio M."/>
            <person name="Oren A."/>
            <person name="Chaudhuri R.R."/>
            <person name="La Ragione R."/>
            <person name="Hildebrand F."/>
            <person name="Pallen M.J."/>
        </authorList>
    </citation>
    <scope>NUCLEOTIDE SEQUENCE</scope>
    <source>
        <strain evidence="3">7886</strain>
    </source>
</reference>
<dbReference type="AlphaFoldDB" id="A0A921HP81"/>
<evidence type="ECO:0000313" key="4">
    <source>
        <dbReference type="Proteomes" id="UP000747013"/>
    </source>
</evidence>
<comment type="caution">
    <text evidence="3">The sequence shown here is derived from an EMBL/GenBank/DDBJ whole genome shotgun (WGS) entry which is preliminary data.</text>
</comment>
<reference evidence="3" key="2">
    <citation type="submission" date="2021-09" db="EMBL/GenBank/DDBJ databases">
        <authorList>
            <person name="Gilroy R."/>
        </authorList>
    </citation>
    <scope>NUCLEOTIDE SEQUENCE</scope>
    <source>
        <strain evidence="3">7886</strain>
    </source>
</reference>
<dbReference type="Proteomes" id="UP000747013">
    <property type="component" value="Unassembled WGS sequence"/>
</dbReference>
<evidence type="ECO:0000256" key="2">
    <source>
        <dbReference type="SAM" id="Phobius"/>
    </source>
</evidence>
<evidence type="ECO:0000313" key="3">
    <source>
        <dbReference type="EMBL" id="HJF85985.1"/>
    </source>
</evidence>
<protein>
    <submittedName>
        <fullName evidence="3">Uncharacterized protein</fullName>
    </submittedName>
</protein>
<feature type="transmembrane region" description="Helical" evidence="2">
    <location>
        <begin position="43"/>
        <end position="62"/>
    </location>
</feature>
<accession>A0A921HP81</accession>
<keyword evidence="2" id="KW-1133">Transmembrane helix</keyword>
<feature type="region of interest" description="Disordered" evidence="1">
    <location>
        <begin position="70"/>
        <end position="107"/>
    </location>
</feature>